<evidence type="ECO:0000313" key="1">
    <source>
        <dbReference type="EMBL" id="QIC71707.1"/>
    </source>
</evidence>
<dbReference type="EMBL" id="CP044456">
    <property type="protein sequence ID" value="QIC71707.1"/>
    <property type="molecule type" value="Genomic_DNA"/>
</dbReference>
<geneLocation type="plasmid" evidence="2">
    <name>pb18-1</name>
</geneLocation>
<dbReference type="SUPFAM" id="SSF117987">
    <property type="entry name" value="CRISPR-associated protein"/>
    <property type="match status" value="1"/>
</dbReference>
<reference evidence="1 2" key="1">
    <citation type="submission" date="2019-09" db="EMBL/GenBank/DDBJ databases">
        <title>Non-baumannii Acinetobacter spp. carrying blaNDM-1 isolated in China.</title>
        <authorList>
            <person name="Cui C."/>
            <person name="Chen C."/>
            <person name="Sun J."/>
            <person name="Liu Y."/>
        </authorList>
    </citation>
    <scope>NUCLEOTIDE SEQUENCE [LARGE SCALE GENOMIC DNA]</scope>
    <source>
        <strain evidence="1 2">B18</strain>
        <plasmid evidence="2">pb18-1</plasmid>
    </source>
</reference>
<dbReference type="InterPro" id="IPR010179">
    <property type="entry name" value="CRISPR-assoc_prot_Cse3"/>
</dbReference>
<organism evidence="1 2">
    <name type="scientific">Acinetobacter indicus</name>
    <dbReference type="NCBI Taxonomy" id="756892"/>
    <lineage>
        <taxon>Bacteria</taxon>
        <taxon>Pseudomonadati</taxon>
        <taxon>Pseudomonadota</taxon>
        <taxon>Gammaproteobacteria</taxon>
        <taxon>Moraxellales</taxon>
        <taxon>Moraxellaceae</taxon>
        <taxon>Acinetobacter</taxon>
    </lineage>
</organism>
<sequence>MNNILQGCVFSAFLIAFRKQRGKVCYAHESLFKVLVQDSLIESAELNKKNSVNKWLTKPTDEKNISERKVQFVELDDYIFARLSCKPNTLHYKESYFELKPLDQVEIVVNFPAVYERRRSFKKNELGEYEVLPRKYLSDIEKLEYATRMLSTTGIEFDRVEFTENENRTIYFRKNRQTLTLLSYEVRVTATVTDPQLLLTAYQNGIGRRKTWGFGMLRIEKLKS</sequence>
<evidence type="ECO:0000313" key="2">
    <source>
        <dbReference type="Proteomes" id="UP000503440"/>
    </source>
</evidence>
<gene>
    <name evidence="1" type="ORF">FSC09_15030</name>
</gene>
<proteinExistence type="predicted"/>
<dbReference type="AlphaFoldDB" id="A0A6C0Y619"/>
<dbReference type="RefSeq" id="WP_163146365.1">
    <property type="nucleotide sequence ID" value="NZ_CP044456.1"/>
</dbReference>
<dbReference type="Pfam" id="PF08798">
    <property type="entry name" value="CRISPR_assoc"/>
    <property type="match status" value="1"/>
</dbReference>
<name>A0A6C0Y619_9GAMM</name>
<protein>
    <submittedName>
        <fullName evidence="1">Type I-E CRISPR-associated protein Cas6/Cse3/CasE</fullName>
    </submittedName>
</protein>
<dbReference type="Proteomes" id="UP000503440">
    <property type="component" value="Plasmid pB18-1"/>
</dbReference>
<accession>A0A6C0Y619</accession>
<dbReference type="Gene3D" id="3.30.70.1210">
    <property type="entry name" value="Crispr-associated protein, domain 2"/>
    <property type="match status" value="1"/>
</dbReference>
<keyword evidence="1" id="KW-0614">Plasmid</keyword>